<proteinExistence type="inferred from homology"/>
<dbReference type="Proteomes" id="UP000053593">
    <property type="component" value="Unassembled WGS sequence"/>
</dbReference>
<dbReference type="HOGENOM" id="CLU_008523_10_1_1"/>
<evidence type="ECO:0008006" key="9">
    <source>
        <dbReference type="Google" id="ProtNLM"/>
    </source>
</evidence>
<keyword evidence="6" id="KW-0732">Signal</keyword>
<keyword evidence="3" id="KW-0645">Protease</keyword>
<dbReference type="Gene3D" id="3.40.50.1820">
    <property type="entry name" value="alpha/beta hydrolase"/>
    <property type="match status" value="1"/>
</dbReference>
<keyword evidence="5" id="KW-0325">Glycoprotein</keyword>
<protein>
    <recommendedName>
        <fullName evidence="9">Carboxypeptidase</fullName>
    </recommendedName>
</protein>
<dbReference type="InterPro" id="IPR029058">
    <property type="entry name" value="AB_hydrolase_fold"/>
</dbReference>
<dbReference type="AlphaFoldDB" id="A0A0D0C2P2"/>
<dbReference type="PRINTS" id="PR00724">
    <property type="entry name" value="CRBOXYPTASEC"/>
</dbReference>
<evidence type="ECO:0000256" key="6">
    <source>
        <dbReference type="SAM" id="SignalP"/>
    </source>
</evidence>
<dbReference type="OrthoDB" id="443318at2759"/>
<dbReference type="PANTHER" id="PTHR11802:SF201">
    <property type="entry name" value="CARBOXYPEPTIDASE"/>
    <property type="match status" value="1"/>
</dbReference>
<dbReference type="InterPro" id="IPR001563">
    <property type="entry name" value="Peptidase_S10"/>
</dbReference>
<evidence type="ECO:0000313" key="8">
    <source>
        <dbReference type="Proteomes" id="UP000053593"/>
    </source>
</evidence>
<dbReference type="Gene3D" id="1.10.287.410">
    <property type="match status" value="1"/>
</dbReference>
<evidence type="ECO:0000256" key="3">
    <source>
        <dbReference type="ARBA" id="ARBA00022670"/>
    </source>
</evidence>
<evidence type="ECO:0000313" key="7">
    <source>
        <dbReference type="EMBL" id="KIK62391.1"/>
    </source>
</evidence>
<keyword evidence="4" id="KW-0378">Hydrolase</keyword>
<keyword evidence="8" id="KW-1185">Reference proteome</keyword>
<gene>
    <name evidence="7" type="ORF">GYMLUDRAFT_41820</name>
</gene>
<feature type="signal peptide" evidence="6">
    <location>
        <begin position="1"/>
        <end position="19"/>
    </location>
</feature>
<dbReference type="EMBL" id="KN834767">
    <property type="protein sequence ID" value="KIK62391.1"/>
    <property type="molecule type" value="Genomic_DNA"/>
</dbReference>
<evidence type="ECO:0000256" key="1">
    <source>
        <dbReference type="ARBA" id="ARBA00009431"/>
    </source>
</evidence>
<accession>A0A0D0C2P2</accession>
<reference evidence="7 8" key="1">
    <citation type="submission" date="2014-04" db="EMBL/GenBank/DDBJ databases">
        <title>Evolutionary Origins and Diversification of the Mycorrhizal Mutualists.</title>
        <authorList>
            <consortium name="DOE Joint Genome Institute"/>
            <consortium name="Mycorrhizal Genomics Consortium"/>
            <person name="Kohler A."/>
            <person name="Kuo A."/>
            <person name="Nagy L.G."/>
            <person name="Floudas D."/>
            <person name="Copeland A."/>
            <person name="Barry K.W."/>
            <person name="Cichocki N."/>
            <person name="Veneault-Fourrey C."/>
            <person name="LaButti K."/>
            <person name="Lindquist E.A."/>
            <person name="Lipzen A."/>
            <person name="Lundell T."/>
            <person name="Morin E."/>
            <person name="Murat C."/>
            <person name="Riley R."/>
            <person name="Ohm R."/>
            <person name="Sun H."/>
            <person name="Tunlid A."/>
            <person name="Henrissat B."/>
            <person name="Grigoriev I.V."/>
            <person name="Hibbett D.S."/>
            <person name="Martin F."/>
        </authorList>
    </citation>
    <scope>NUCLEOTIDE SEQUENCE [LARGE SCALE GENOMIC DNA]</scope>
    <source>
        <strain evidence="7 8">FD-317 M1</strain>
    </source>
</reference>
<dbReference type="GO" id="GO:0004185">
    <property type="term" value="F:serine-type carboxypeptidase activity"/>
    <property type="evidence" value="ECO:0007669"/>
    <property type="project" value="InterPro"/>
</dbReference>
<evidence type="ECO:0000256" key="2">
    <source>
        <dbReference type="ARBA" id="ARBA00022645"/>
    </source>
</evidence>
<keyword evidence="2" id="KW-0121">Carboxypeptidase</keyword>
<sequence length="504" mass="56401">MWPATILGLLVLCSAFVQADVILSPLNFRQEQEYYTIFNTPLFSESLPDVRASPNIATRLEVTSHRTKNSSYCGLSDDQFVSGYAHITNAAGEEDKHLFWWLFKARHDPDTTPVVMTLGGGPGASGMLFPFSGAGPCAISVNEDGHGEASASPYSWTEYVNVLAIDHPVGVGFSYGERTSLRNSSLTAAWDTDDFLQAFWNQYPHLTKNQFIISSGSYGGHFVPNIVSVIRERNTEGRLNASSTRTQKMPESVMLVNICSDPATHYRWMHQSLCNRGPEGNMFFNETYCVYLAEQLPECLDSIDYAYQQQNLDSKVDATHKCAYMVGELWEKFPERDPYDHRTKCPPEGCDYLALGPVEDVLNSTAIKDAVGVSHSIDFKILALADIGMPFIESGDMIQPAHLLLAPAIEDGLRLFVYNGMQDGACPWRSSLAWMRLLETKHQSAFRSTPEVEHPEVGSIRKVGPGAGNYMFIKIQEAGHMVIRSQPELLRHLMIQWVRNEEFF</sequence>
<evidence type="ECO:0000256" key="5">
    <source>
        <dbReference type="ARBA" id="ARBA00023180"/>
    </source>
</evidence>
<dbReference type="PANTHER" id="PTHR11802">
    <property type="entry name" value="SERINE PROTEASE FAMILY S10 SERINE CARBOXYPEPTIDASE"/>
    <property type="match status" value="1"/>
</dbReference>
<comment type="similarity">
    <text evidence="1">Belongs to the peptidase S10 family.</text>
</comment>
<organism evidence="7 8">
    <name type="scientific">Collybiopsis luxurians FD-317 M1</name>
    <dbReference type="NCBI Taxonomy" id="944289"/>
    <lineage>
        <taxon>Eukaryota</taxon>
        <taxon>Fungi</taxon>
        <taxon>Dikarya</taxon>
        <taxon>Basidiomycota</taxon>
        <taxon>Agaricomycotina</taxon>
        <taxon>Agaricomycetes</taxon>
        <taxon>Agaricomycetidae</taxon>
        <taxon>Agaricales</taxon>
        <taxon>Marasmiineae</taxon>
        <taxon>Omphalotaceae</taxon>
        <taxon>Collybiopsis</taxon>
        <taxon>Collybiopsis luxurians</taxon>
    </lineage>
</organism>
<dbReference type="Pfam" id="PF00450">
    <property type="entry name" value="Peptidase_S10"/>
    <property type="match status" value="1"/>
</dbReference>
<evidence type="ECO:0000256" key="4">
    <source>
        <dbReference type="ARBA" id="ARBA00022801"/>
    </source>
</evidence>
<dbReference type="SUPFAM" id="SSF53474">
    <property type="entry name" value="alpha/beta-Hydrolases"/>
    <property type="match status" value="1"/>
</dbReference>
<name>A0A0D0C2P2_9AGAR</name>
<dbReference type="GO" id="GO:0006508">
    <property type="term" value="P:proteolysis"/>
    <property type="evidence" value="ECO:0007669"/>
    <property type="project" value="UniProtKB-KW"/>
</dbReference>
<feature type="chain" id="PRO_5002208109" description="Carboxypeptidase" evidence="6">
    <location>
        <begin position="20"/>
        <end position="504"/>
    </location>
</feature>